<name>A0A2C6M6Z7_9FIRM</name>
<evidence type="ECO:0000259" key="1">
    <source>
        <dbReference type="SMART" id="SM01321"/>
    </source>
</evidence>
<organism evidence="2 3">
    <name type="scientific">Desulforamulus profundi</name>
    <dbReference type="NCBI Taxonomy" id="1383067"/>
    <lineage>
        <taxon>Bacteria</taxon>
        <taxon>Bacillati</taxon>
        <taxon>Bacillota</taxon>
        <taxon>Clostridia</taxon>
        <taxon>Eubacteriales</taxon>
        <taxon>Peptococcaceae</taxon>
        <taxon>Desulforamulus</taxon>
    </lineage>
</organism>
<dbReference type="OrthoDB" id="9788881at2"/>
<evidence type="ECO:0000313" key="3">
    <source>
        <dbReference type="Proteomes" id="UP000222564"/>
    </source>
</evidence>
<dbReference type="AlphaFoldDB" id="A0A2C6M6Z7"/>
<dbReference type="SMART" id="SM01321">
    <property type="entry name" value="Y1_Tnp"/>
    <property type="match status" value="1"/>
</dbReference>
<dbReference type="Proteomes" id="UP000222564">
    <property type="component" value="Unassembled WGS sequence"/>
</dbReference>
<dbReference type="InterPro" id="IPR036515">
    <property type="entry name" value="Transposase_17_sf"/>
</dbReference>
<dbReference type="Pfam" id="PF01797">
    <property type="entry name" value="Y1_Tnp"/>
    <property type="match status" value="1"/>
</dbReference>
<dbReference type="PANTHER" id="PTHR34322:SF2">
    <property type="entry name" value="TRANSPOSASE IS200-LIKE DOMAIN-CONTAINING PROTEIN"/>
    <property type="match status" value="1"/>
</dbReference>
<gene>
    <name evidence="2" type="ORF">P378_12450</name>
</gene>
<protein>
    <recommendedName>
        <fullName evidence="1">Transposase IS200-like domain-containing protein</fullName>
    </recommendedName>
</protein>
<dbReference type="GO" id="GO:0006313">
    <property type="term" value="P:DNA transposition"/>
    <property type="evidence" value="ECO:0007669"/>
    <property type="project" value="InterPro"/>
</dbReference>
<dbReference type="SUPFAM" id="SSF143422">
    <property type="entry name" value="Transposase IS200-like"/>
    <property type="match status" value="1"/>
</dbReference>
<keyword evidence="3" id="KW-1185">Reference proteome</keyword>
<dbReference type="GO" id="GO:0004803">
    <property type="term" value="F:transposase activity"/>
    <property type="evidence" value="ECO:0007669"/>
    <property type="project" value="InterPro"/>
</dbReference>
<proteinExistence type="predicted"/>
<comment type="caution">
    <text evidence="2">The sequence shown here is derived from an EMBL/GenBank/DDBJ whole genome shotgun (WGS) entry which is preliminary data.</text>
</comment>
<dbReference type="GO" id="GO:0003677">
    <property type="term" value="F:DNA binding"/>
    <property type="evidence" value="ECO:0007669"/>
    <property type="project" value="InterPro"/>
</dbReference>
<dbReference type="EMBL" id="AWQQ01000066">
    <property type="protein sequence ID" value="PHJ38007.1"/>
    <property type="molecule type" value="Genomic_DNA"/>
</dbReference>
<dbReference type="Gene3D" id="3.30.70.1290">
    <property type="entry name" value="Transposase IS200-like"/>
    <property type="match status" value="1"/>
</dbReference>
<accession>A0A2C6M6Z7</accession>
<dbReference type="RefSeq" id="WP_099083292.1">
    <property type="nucleotide sequence ID" value="NZ_AWQQ01000066.1"/>
</dbReference>
<dbReference type="PANTHER" id="PTHR34322">
    <property type="entry name" value="TRANSPOSASE, Y1_TNP DOMAIN-CONTAINING"/>
    <property type="match status" value="1"/>
</dbReference>
<evidence type="ECO:0000313" key="2">
    <source>
        <dbReference type="EMBL" id="PHJ38007.1"/>
    </source>
</evidence>
<dbReference type="InterPro" id="IPR002686">
    <property type="entry name" value="Transposase_17"/>
</dbReference>
<sequence>MGRRPRVWYPGAIYHVICRGNHRLNIYRDDEDRRIFLHILREIQVEMPFKVLCYCLMTNHFHMIIETIDHSITKIMTKFNWRYVTYFNKKYKFTGRLYQDRFTAKLIENDAQLLENSRYIHLNPVNTKIPLCENIADYLWSSYNYFLNDKVDALVEPDKILKILGPNAKVKYKEYVEAIRRQDN</sequence>
<feature type="domain" description="Transposase IS200-like" evidence="1">
    <location>
        <begin position="9"/>
        <end position="123"/>
    </location>
</feature>
<reference evidence="2 3" key="1">
    <citation type="submission" date="2013-09" db="EMBL/GenBank/DDBJ databases">
        <title>Biodegradation of hydrocarbons in the deep terrestrial subsurface : characterization of a microbial consortium composed of two Desulfotomaculum species originating from a deep geological formation.</title>
        <authorList>
            <person name="Aullo T."/>
            <person name="Berlendis S."/>
            <person name="Lascourreges J.-F."/>
            <person name="Dessort D."/>
            <person name="Saint-Laurent S."/>
            <person name="Schraauwers B."/>
            <person name="Mas J."/>
            <person name="Magot M."/>
            <person name="Ranchou-Peyruse A."/>
        </authorList>
    </citation>
    <scope>NUCLEOTIDE SEQUENCE [LARGE SCALE GENOMIC DNA]</scope>
    <source>
        <strain evidence="2 3">Bs107</strain>
    </source>
</reference>